<evidence type="ECO:0000313" key="2">
    <source>
        <dbReference type="EMBL" id="PXF32720.1"/>
    </source>
</evidence>
<dbReference type="Gene3D" id="3.20.20.140">
    <property type="entry name" value="Metal-dependent hydrolases"/>
    <property type="match status" value="1"/>
</dbReference>
<comment type="caution">
    <text evidence="2">The sequence shown here is derived from an EMBL/GenBank/DDBJ whole genome shotgun (WGS) entry which is preliminary data.</text>
</comment>
<proteinExistence type="predicted"/>
<name>A0ABX5M410_9GAMM</name>
<reference evidence="2 3" key="1">
    <citation type="submission" date="2015-03" db="EMBL/GenBank/DDBJ databases">
        <authorList>
            <person name="Krishnan R."/>
            <person name="Midha S."/>
            <person name="Patil P.B."/>
            <person name="Rameshkumar N."/>
        </authorList>
    </citation>
    <scope>NUCLEOTIDE SEQUENCE [LARGE SCALE GENOMIC DNA]</scope>
    <source>
        <strain evidence="2 3">L1E11</strain>
    </source>
</reference>
<dbReference type="Pfam" id="PF04909">
    <property type="entry name" value="Amidohydro_2"/>
    <property type="match status" value="1"/>
</dbReference>
<accession>A0ABX5M410</accession>
<evidence type="ECO:0000259" key="1">
    <source>
        <dbReference type="Pfam" id="PF04909"/>
    </source>
</evidence>
<protein>
    <submittedName>
        <fullName evidence="2">5-oxo-L-prolinase</fullName>
    </submittedName>
</protein>
<dbReference type="InterPro" id="IPR006680">
    <property type="entry name" value="Amidohydro-rel"/>
</dbReference>
<keyword evidence="3" id="KW-1185">Reference proteome</keyword>
<sequence length="334" mass="38489">MLCGIGLGLSISSFYAPQAQAREYRYTDSHLHYVDFLQYSQGMQALLRQMDKSNVDYAQIMGLGVVKKWQEDEPQKPQYLMADDARVYWYSATDELVARAVEQLPARQRARFFPFITGFNPTDMNAVDHIERMLTWHPGLFKGIGEVLLRHDDLTALTYGETPRANNKAMDRVYSLAAKHHLPVLIHSNITSVYHPDPIYRKELEEAVSRHPDTTFIWAHAGTSEAINREQYLKFLPSLVSELLQRYDNLYIDLSWSVLHPYILDDKNKPRGEWLSLIRKYPQRFTIGSDLIGYFDALGSTLEDYNPLLDALPTEVANDLARDNFLRLMGVSPR</sequence>
<dbReference type="InterPro" id="IPR032466">
    <property type="entry name" value="Metal_Hydrolase"/>
</dbReference>
<dbReference type="Proteomes" id="UP000248090">
    <property type="component" value="Unassembled WGS sequence"/>
</dbReference>
<dbReference type="SUPFAM" id="SSF51556">
    <property type="entry name" value="Metallo-dependent hydrolases"/>
    <property type="match status" value="1"/>
</dbReference>
<feature type="domain" description="Amidohydrolase-related" evidence="1">
    <location>
        <begin position="28"/>
        <end position="257"/>
    </location>
</feature>
<dbReference type="EMBL" id="LAPT01000010">
    <property type="protein sequence ID" value="PXF32720.1"/>
    <property type="molecule type" value="Genomic_DNA"/>
</dbReference>
<evidence type="ECO:0000313" key="3">
    <source>
        <dbReference type="Proteomes" id="UP000248090"/>
    </source>
</evidence>
<gene>
    <name evidence="2" type="ORF">WH50_03020</name>
</gene>
<organism evidence="2 3">
    <name type="scientific">Pokkaliibacter plantistimulans</name>
    <dbReference type="NCBI Taxonomy" id="1635171"/>
    <lineage>
        <taxon>Bacteria</taxon>
        <taxon>Pseudomonadati</taxon>
        <taxon>Pseudomonadota</taxon>
        <taxon>Gammaproteobacteria</taxon>
        <taxon>Oceanospirillales</taxon>
        <taxon>Balneatrichaceae</taxon>
        <taxon>Pokkaliibacter</taxon>
    </lineage>
</organism>